<accession>U6SPH0</accession>
<reference evidence="11 12" key="1">
    <citation type="journal article" date="2013" name="Genome Announc.">
        <title>Genome Sequence of the Extreme Obligate Alkaliphile Bacillus marmarensis Strain DSM 21297.</title>
        <authorList>
            <person name="Wernick D.G."/>
            <person name="Choi K.Y."/>
            <person name="Tat C.A."/>
            <person name="Lafontaine Rivera J.G."/>
            <person name="Liao J.C."/>
        </authorList>
    </citation>
    <scope>NUCLEOTIDE SEQUENCE [LARGE SCALE GENOMIC DNA]</scope>
    <source>
        <strain evidence="11 12">DSM 21297</strain>
    </source>
</reference>
<dbReference type="PANTHER" id="PTHR43065:SF10">
    <property type="entry name" value="PEROXIDE STRESS-ACTIVATED HISTIDINE KINASE MAK3"/>
    <property type="match status" value="1"/>
</dbReference>
<dbReference type="InterPro" id="IPR004358">
    <property type="entry name" value="Sig_transdc_His_kin-like_C"/>
</dbReference>
<dbReference type="SUPFAM" id="SSF55874">
    <property type="entry name" value="ATPase domain of HSP90 chaperone/DNA topoisomerase II/histidine kinase"/>
    <property type="match status" value="1"/>
</dbReference>
<evidence type="ECO:0000256" key="1">
    <source>
        <dbReference type="ARBA" id="ARBA00000085"/>
    </source>
</evidence>
<evidence type="ECO:0000256" key="8">
    <source>
        <dbReference type="ARBA" id="ARBA00023012"/>
    </source>
</evidence>
<dbReference type="PRINTS" id="PR00344">
    <property type="entry name" value="BCTRLSENSOR"/>
</dbReference>
<feature type="domain" description="Histidine kinase" evidence="10">
    <location>
        <begin position="367"/>
        <end position="570"/>
    </location>
</feature>
<keyword evidence="12" id="KW-1185">Reference proteome</keyword>
<dbReference type="AlphaFoldDB" id="U6SPH0"/>
<dbReference type="InterPro" id="IPR003661">
    <property type="entry name" value="HisK_dim/P_dom"/>
</dbReference>
<evidence type="ECO:0000313" key="12">
    <source>
        <dbReference type="Proteomes" id="UP000017170"/>
    </source>
</evidence>
<name>U6SPH0_9BACI</name>
<evidence type="ECO:0000256" key="9">
    <source>
        <dbReference type="SAM" id="Coils"/>
    </source>
</evidence>
<sequence length="585" mass="67643">MEKTDSLYTLLQNQDHTDSIQAYYTYTERKKYLNHVFQFVSFAIKHDYKVICIEDDSLYQELLSQLSLVYSDDLLKNITFYDSSEFYLASNVFKGEDHSSKLLNVMKPIVSDGHHLMMWGHIKFANEKAILQQLKKFKDYCDPFITEHQISTVCAMNGFNTPAYIQTELLKTHKYFMTDDEITKSGIFKMGYYHVEEELEKKRIHMIEQQNRQLSIDNEKLSNAYELLSRQKKEYRKLLTELPIATFITKSDCIVYANEKALIDLELPNFEFIQDVNVFEIIQFIDHSIKEQWILSLQSNQDFQLKEVELILSNGQVKTFELKSMRTWYQGGEAILHVLIDLTPYKVLEKEMIRSEKLNIAGQLAAGIAHEIKNPLTAIKGFYKLFKLNMGKEFYYKIIDDELNRIEQIANEFLALSKPHSNVFEVHSISKIIQEVKTLLETEAILKGNEIITSFQKSDELFIYCEETKMKQVFVNLIKNAIEATTNGHIIITTKLRDENVEISIQDQGCGISESILKKVGEPFFTTKETGTGLGLLICDKIIDTHNGTRTIESQEGAGTKVTIRFPRVPNDLSPTSIESQPLHL</sequence>
<evidence type="ECO:0000256" key="5">
    <source>
        <dbReference type="ARBA" id="ARBA00022741"/>
    </source>
</evidence>
<dbReference type="Proteomes" id="UP000017170">
    <property type="component" value="Unassembled WGS sequence"/>
</dbReference>
<keyword evidence="5" id="KW-0547">Nucleotide-binding</keyword>
<evidence type="ECO:0000259" key="10">
    <source>
        <dbReference type="PROSITE" id="PS50109"/>
    </source>
</evidence>
<dbReference type="EC" id="2.7.13.3" evidence="2"/>
<dbReference type="SUPFAM" id="SSF55785">
    <property type="entry name" value="PYP-like sensor domain (PAS domain)"/>
    <property type="match status" value="1"/>
</dbReference>
<dbReference type="InterPro" id="IPR025847">
    <property type="entry name" value="MEDS_domain"/>
</dbReference>
<keyword evidence="8" id="KW-0902">Two-component regulatory system</keyword>
<dbReference type="InterPro" id="IPR003594">
    <property type="entry name" value="HATPase_dom"/>
</dbReference>
<dbReference type="PATRIC" id="fig|1188261.3.peg.1456"/>
<evidence type="ECO:0000313" key="11">
    <source>
        <dbReference type="EMBL" id="ERN53614.1"/>
    </source>
</evidence>
<evidence type="ECO:0000256" key="2">
    <source>
        <dbReference type="ARBA" id="ARBA00012438"/>
    </source>
</evidence>
<protein>
    <recommendedName>
        <fullName evidence="2">histidine kinase</fullName>
        <ecNumber evidence="2">2.7.13.3</ecNumber>
    </recommendedName>
</protein>
<keyword evidence="9" id="KW-0175">Coiled coil</keyword>
<evidence type="ECO:0000256" key="4">
    <source>
        <dbReference type="ARBA" id="ARBA00022679"/>
    </source>
</evidence>
<dbReference type="Pfam" id="PF02518">
    <property type="entry name" value="HATPase_c"/>
    <property type="match status" value="1"/>
</dbReference>
<proteinExistence type="predicted"/>
<dbReference type="InterPro" id="IPR036097">
    <property type="entry name" value="HisK_dim/P_sf"/>
</dbReference>
<dbReference type="GO" id="GO:0000155">
    <property type="term" value="F:phosphorelay sensor kinase activity"/>
    <property type="evidence" value="ECO:0007669"/>
    <property type="project" value="InterPro"/>
</dbReference>
<dbReference type="PROSITE" id="PS50109">
    <property type="entry name" value="HIS_KIN"/>
    <property type="match status" value="1"/>
</dbReference>
<dbReference type="InterPro" id="IPR035965">
    <property type="entry name" value="PAS-like_dom_sf"/>
</dbReference>
<keyword evidence="3" id="KW-0597">Phosphoprotein</keyword>
<evidence type="ECO:0000256" key="3">
    <source>
        <dbReference type="ARBA" id="ARBA00022553"/>
    </source>
</evidence>
<comment type="caution">
    <text evidence="11">The sequence shown here is derived from an EMBL/GenBank/DDBJ whole genome shotgun (WGS) entry which is preliminary data.</text>
</comment>
<organism evidence="11 12">
    <name type="scientific">Alkalihalophilus marmarensis DSM 21297</name>
    <dbReference type="NCBI Taxonomy" id="1188261"/>
    <lineage>
        <taxon>Bacteria</taxon>
        <taxon>Bacillati</taxon>
        <taxon>Bacillota</taxon>
        <taxon>Bacilli</taxon>
        <taxon>Bacillales</taxon>
        <taxon>Bacillaceae</taxon>
        <taxon>Alkalihalophilus</taxon>
    </lineage>
</organism>
<dbReference type="Gene3D" id="1.10.287.130">
    <property type="match status" value="1"/>
</dbReference>
<dbReference type="InterPro" id="IPR036890">
    <property type="entry name" value="HATPase_C_sf"/>
</dbReference>
<dbReference type="PANTHER" id="PTHR43065">
    <property type="entry name" value="SENSOR HISTIDINE KINASE"/>
    <property type="match status" value="1"/>
</dbReference>
<dbReference type="SMART" id="SM00387">
    <property type="entry name" value="HATPase_c"/>
    <property type="match status" value="1"/>
</dbReference>
<dbReference type="EMBL" id="ATAE01000020">
    <property type="protein sequence ID" value="ERN53614.1"/>
    <property type="molecule type" value="Genomic_DNA"/>
</dbReference>
<keyword evidence="6 11" id="KW-0418">Kinase</keyword>
<dbReference type="Gene3D" id="3.30.565.10">
    <property type="entry name" value="Histidine kinase-like ATPase, C-terminal domain"/>
    <property type="match status" value="1"/>
</dbReference>
<dbReference type="CDD" id="cd00082">
    <property type="entry name" value="HisKA"/>
    <property type="match status" value="1"/>
</dbReference>
<gene>
    <name evidence="11" type="ORF">A33I_10430</name>
</gene>
<dbReference type="InterPro" id="IPR005467">
    <property type="entry name" value="His_kinase_dom"/>
</dbReference>
<dbReference type="RefSeq" id="WP_022627780.1">
    <property type="nucleotide sequence ID" value="NZ_ATAE01000020.1"/>
</dbReference>
<dbReference type="SMART" id="SM00388">
    <property type="entry name" value="HisKA"/>
    <property type="match status" value="1"/>
</dbReference>
<keyword evidence="7" id="KW-0067">ATP-binding</keyword>
<dbReference type="Pfam" id="PF00512">
    <property type="entry name" value="HisKA"/>
    <property type="match status" value="1"/>
</dbReference>
<comment type="catalytic activity">
    <reaction evidence="1">
        <text>ATP + protein L-histidine = ADP + protein N-phospho-L-histidine.</text>
        <dbReference type="EC" id="2.7.13.3"/>
    </reaction>
</comment>
<keyword evidence="4" id="KW-0808">Transferase</keyword>
<dbReference type="SUPFAM" id="SSF47384">
    <property type="entry name" value="Homodimeric domain of signal transducing histidine kinase"/>
    <property type="match status" value="1"/>
</dbReference>
<feature type="coiled-coil region" evidence="9">
    <location>
        <begin position="204"/>
        <end position="238"/>
    </location>
</feature>
<evidence type="ECO:0000256" key="6">
    <source>
        <dbReference type="ARBA" id="ARBA00022777"/>
    </source>
</evidence>
<dbReference type="Pfam" id="PF14417">
    <property type="entry name" value="MEDS"/>
    <property type="match status" value="1"/>
</dbReference>
<dbReference type="GO" id="GO:0005524">
    <property type="term" value="F:ATP binding"/>
    <property type="evidence" value="ECO:0007669"/>
    <property type="project" value="UniProtKB-KW"/>
</dbReference>
<dbReference type="CDD" id="cd00075">
    <property type="entry name" value="HATPase"/>
    <property type="match status" value="1"/>
</dbReference>
<evidence type="ECO:0000256" key="7">
    <source>
        <dbReference type="ARBA" id="ARBA00022840"/>
    </source>
</evidence>